<name>A0A413CXP7_9FIRM</name>
<dbReference type="Proteomes" id="UP000284651">
    <property type="component" value="Unassembled WGS sequence"/>
</dbReference>
<gene>
    <name evidence="1" type="ORF">DWV56_03110</name>
</gene>
<accession>A0A413CXP7</accession>
<sequence>MNTMKSLNKPNIKDKEIFDSIIKKHNYRNLCKRCFLDKDKCQKSSNVECLIMSNIRDKIFPRYDFYNRNKMRLENITSTNILQDNEIKILKSFYKNNKVFSKVKIDLQENGMVNKGNVCPYCLISESTTFDHYFSESEFPEYILFSPNLIPCCSHCNSKKGALLFKADDHGMHRQFLHFYFDEIPNYQFLKAKFYVEDKIPIVNFELDFKQDREIENIIKSHFEGLDLLNRYRKMSNGIISTTCNLIKEKLKQGKSVEEIQCDLSFYIRNLKISYGNNYWIICIYEAISNNILEVKKLIEID</sequence>
<organism evidence="1 2">
    <name type="scientific">Holdemanella biformis</name>
    <dbReference type="NCBI Taxonomy" id="1735"/>
    <lineage>
        <taxon>Bacteria</taxon>
        <taxon>Bacillati</taxon>
        <taxon>Bacillota</taxon>
        <taxon>Erysipelotrichia</taxon>
        <taxon>Erysipelotrichales</taxon>
        <taxon>Erysipelotrichaceae</taxon>
        <taxon>Holdemanella</taxon>
    </lineage>
</organism>
<evidence type="ECO:0008006" key="3">
    <source>
        <dbReference type="Google" id="ProtNLM"/>
    </source>
</evidence>
<evidence type="ECO:0000313" key="2">
    <source>
        <dbReference type="Proteomes" id="UP000284651"/>
    </source>
</evidence>
<evidence type="ECO:0000313" key="1">
    <source>
        <dbReference type="EMBL" id="RGW76126.1"/>
    </source>
</evidence>
<comment type="caution">
    <text evidence="1">The sequence shown here is derived from an EMBL/GenBank/DDBJ whole genome shotgun (WGS) entry which is preliminary data.</text>
</comment>
<dbReference type="Gene3D" id="1.10.30.50">
    <property type="match status" value="1"/>
</dbReference>
<reference evidence="1 2" key="1">
    <citation type="submission" date="2018-08" db="EMBL/GenBank/DDBJ databases">
        <title>A genome reference for cultivated species of the human gut microbiota.</title>
        <authorList>
            <person name="Zou Y."/>
            <person name="Xue W."/>
            <person name="Luo G."/>
        </authorList>
    </citation>
    <scope>NUCLEOTIDE SEQUENCE [LARGE SCALE GENOMIC DNA]</scope>
    <source>
        <strain evidence="1 2">AF10-31</strain>
    </source>
</reference>
<dbReference type="AlphaFoldDB" id="A0A413CXP7"/>
<dbReference type="EMBL" id="QSAT01000006">
    <property type="protein sequence ID" value="RGW76126.1"/>
    <property type="molecule type" value="Genomic_DNA"/>
</dbReference>
<proteinExistence type="predicted"/>
<protein>
    <recommendedName>
        <fullName evidence="3">HNH endonuclease</fullName>
    </recommendedName>
</protein>